<organism evidence="2 3">
    <name type="scientific">Pseudomonas fluorescens</name>
    <dbReference type="NCBI Taxonomy" id="294"/>
    <lineage>
        <taxon>Bacteria</taxon>
        <taxon>Pseudomonadati</taxon>
        <taxon>Pseudomonadota</taxon>
        <taxon>Gammaproteobacteria</taxon>
        <taxon>Pseudomonadales</taxon>
        <taxon>Pseudomonadaceae</taxon>
        <taxon>Pseudomonas</taxon>
    </lineage>
</organism>
<protein>
    <submittedName>
        <fullName evidence="2">Uncharacterized protein</fullName>
    </submittedName>
</protein>
<dbReference type="AlphaFoldDB" id="A0A4Y9TLN4"/>
<reference evidence="2 3" key="1">
    <citation type="submission" date="2019-03" db="EMBL/GenBank/DDBJ databases">
        <title>Biocontrol and xenobiotic degradation properties of endophytic Pseudomonas fluorescens strain BRZ63.</title>
        <authorList>
            <person name="Chlebek D.A."/>
            <person name="Pinski A."/>
            <person name="Zur J.P."/>
            <person name="Michalska J."/>
            <person name="Hupert-Kocurek K.T."/>
        </authorList>
    </citation>
    <scope>NUCLEOTIDE SEQUENCE [LARGE SCALE GENOMIC DNA]</scope>
    <source>
        <strain evidence="2 3">BRZ63</strain>
    </source>
</reference>
<proteinExistence type="predicted"/>
<dbReference type="Proteomes" id="UP000297322">
    <property type="component" value="Unassembled WGS sequence"/>
</dbReference>
<dbReference type="EMBL" id="SPVI01000001">
    <property type="protein sequence ID" value="TFW45061.1"/>
    <property type="molecule type" value="Genomic_DNA"/>
</dbReference>
<feature type="region of interest" description="Disordered" evidence="1">
    <location>
        <begin position="98"/>
        <end position="162"/>
    </location>
</feature>
<accession>A0A4Y9TLN4</accession>
<evidence type="ECO:0000256" key="1">
    <source>
        <dbReference type="SAM" id="MobiDB-lite"/>
    </source>
</evidence>
<comment type="caution">
    <text evidence="2">The sequence shown here is derived from an EMBL/GenBank/DDBJ whole genome shotgun (WGS) entry which is preliminary data.</text>
</comment>
<dbReference type="RefSeq" id="WP_135196131.1">
    <property type="nucleotide sequence ID" value="NZ_SPVI01000001.1"/>
</dbReference>
<feature type="compositionally biased region" description="Basic residues" evidence="1">
    <location>
        <begin position="150"/>
        <end position="162"/>
    </location>
</feature>
<evidence type="ECO:0000313" key="3">
    <source>
        <dbReference type="Proteomes" id="UP000297322"/>
    </source>
</evidence>
<name>A0A4Y9TLN4_PSEFL</name>
<evidence type="ECO:0000313" key="2">
    <source>
        <dbReference type="EMBL" id="TFW45061.1"/>
    </source>
</evidence>
<gene>
    <name evidence="2" type="ORF">E4T65_00975</name>
</gene>
<sequence>MSLSIGNRPVVQLDTSSNDQTAVPLMKTAAHPASTASHNNVHCAPLRQDNSWAPRSEVMRDASVFARLFDMLELVFKIIRDMFPARTVMPDAHQEPVDLRIKPDVNEPPVQPDLGKLPSVTPTPAPAVNPSPDETDSDLTSPPPTDKRFSPRHWRFNSRRTL</sequence>